<evidence type="ECO:0000313" key="1">
    <source>
        <dbReference type="EMBL" id="CAJ1390465.1"/>
    </source>
</evidence>
<accession>A0AA36IPE6</accession>
<evidence type="ECO:0000313" key="2">
    <source>
        <dbReference type="Proteomes" id="UP001178507"/>
    </source>
</evidence>
<dbReference type="AlphaFoldDB" id="A0AA36IPE6"/>
<proteinExistence type="predicted"/>
<dbReference type="Proteomes" id="UP001178507">
    <property type="component" value="Unassembled WGS sequence"/>
</dbReference>
<gene>
    <name evidence="1" type="ORF">EVOR1521_LOCUS15880</name>
</gene>
<name>A0AA36IPE6_9DINO</name>
<keyword evidence="2" id="KW-1185">Reference proteome</keyword>
<organism evidence="1 2">
    <name type="scientific">Effrenium voratum</name>
    <dbReference type="NCBI Taxonomy" id="2562239"/>
    <lineage>
        <taxon>Eukaryota</taxon>
        <taxon>Sar</taxon>
        <taxon>Alveolata</taxon>
        <taxon>Dinophyceae</taxon>
        <taxon>Suessiales</taxon>
        <taxon>Symbiodiniaceae</taxon>
        <taxon>Effrenium</taxon>
    </lineage>
</organism>
<comment type="caution">
    <text evidence="1">The sequence shown here is derived from an EMBL/GenBank/DDBJ whole genome shotgun (WGS) entry which is preliminary data.</text>
</comment>
<protein>
    <submittedName>
        <fullName evidence="1">Uncharacterized protein</fullName>
    </submittedName>
</protein>
<reference evidence="1" key="1">
    <citation type="submission" date="2023-08" db="EMBL/GenBank/DDBJ databases">
        <authorList>
            <person name="Chen Y."/>
            <person name="Shah S."/>
            <person name="Dougan E. K."/>
            <person name="Thang M."/>
            <person name="Chan C."/>
        </authorList>
    </citation>
    <scope>NUCLEOTIDE SEQUENCE</scope>
</reference>
<sequence length="283" mass="31859">MLASIEDGHYFAAALRWPCGAAGQAVSMPPGLSEEAMMLLLRLRYGAEEIEADYILEVRHFAELLDWPEVRKRCEAYLESLLNGSKDMDSASLLAVVSHAEESRSMPGRLKAAALAAAVRQWSRVAEAAEASTLPSSRQAELGTLSRVRQRDGHVCGSLDEYLHAAADDLMTWESNLALDAPQSAKRNLEGAWRHWHQILFEYGHIFGAENAERLRERVRSRRRQLCEERARKRGSGMRLPEGRVWFEATAEWQEVPKNAICPAGLEYRLDMQTGRQIARLAM</sequence>
<dbReference type="EMBL" id="CAUJNA010002079">
    <property type="protein sequence ID" value="CAJ1390465.1"/>
    <property type="molecule type" value="Genomic_DNA"/>
</dbReference>